<name>A0A8E0RPK1_9TREM</name>
<evidence type="ECO:0000256" key="1">
    <source>
        <dbReference type="ARBA" id="ARBA00004123"/>
    </source>
</evidence>
<organism evidence="6 7">
    <name type="scientific">Fasciolopsis buskii</name>
    <dbReference type="NCBI Taxonomy" id="27845"/>
    <lineage>
        <taxon>Eukaryota</taxon>
        <taxon>Metazoa</taxon>
        <taxon>Spiralia</taxon>
        <taxon>Lophotrochozoa</taxon>
        <taxon>Platyhelminthes</taxon>
        <taxon>Trematoda</taxon>
        <taxon>Digenea</taxon>
        <taxon>Plagiorchiida</taxon>
        <taxon>Echinostomata</taxon>
        <taxon>Echinostomatoidea</taxon>
        <taxon>Fasciolidae</taxon>
        <taxon>Fasciolopsis</taxon>
    </lineage>
</organism>
<dbReference type="Gene3D" id="3.30.160.60">
    <property type="entry name" value="Classic Zinc Finger"/>
    <property type="match status" value="1"/>
</dbReference>
<feature type="domain" description="C2H2-type" evidence="5">
    <location>
        <begin position="279"/>
        <end position="306"/>
    </location>
</feature>
<feature type="compositionally biased region" description="Polar residues" evidence="4">
    <location>
        <begin position="166"/>
        <end position="184"/>
    </location>
</feature>
<accession>A0A8E0RPK1</accession>
<keyword evidence="3" id="KW-0862">Zinc</keyword>
<dbReference type="OrthoDB" id="5814089at2759"/>
<keyword evidence="3" id="KW-0479">Metal-binding</keyword>
<sequence length="426" mass="47154">MSLPPTLLPNPKIPVSAGAPTKKVEMFTCGRCTSSFVHVYPYVCHVLFKCSLQSTITTAFSNPQSSLTVPNLYGSTYQMAQSSKTDRYIRPNVDQILPEEPRAPLTDRRMNYLGSAHAGGKPLDNLPAGLEHPPLKSSFQLPLELRVSPHDFDLAVPAKELDPFTVSLTPQPRKNMSQTTTRTVSALPRPGLNRMCRTGSGQKSTGYHHHHQHPQNEQQPQKQQRQQQRSHMDLHTPKSGTYSNLRTANPLVEQLLQTLGKDASTTVLTNSNLLPLSQNWCARCSVSFRLTSDLVQHMRTHHNKAGHISTIPESSKKRRSIGCNPVSVPLLAEDDMIATNGPSSNTSSSVDHSSRDSSVASSNREPSYHGLNYADRKSEDELAKQIVNSITDPSTGPMDDGHLSCNLCGEIFRERHHLTRHMISHS</sequence>
<dbReference type="PROSITE" id="PS00028">
    <property type="entry name" value="ZINC_FINGER_C2H2_1"/>
    <property type="match status" value="2"/>
</dbReference>
<dbReference type="SUPFAM" id="SSF57667">
    <property type="entry name" value="beta-beta-alpha zinc fingers"/>
    <property type="match status" value="1"/>
</dbReference>
<feature type="region of interest" description="Disordered" evidence="4">
    <location>
        <begin position="165"/>
        <end position="244"/>
    </location>
</feature>
<keyword evidence="3" id="KW-0863">Zinc-finger</keyword>
<dbReference type="GO" id="GO:0006355">
    <property type="term" value="P:regulation of DNA-templated transcription"/>
    <property type="evidence" value="ECO:0007669"/>
    <property type="project" value="TreeGrafter"/>
</dbReference>
<evidence type="ECO:0000256" key="4">
    <source>
        <dbReference type="SAM" id="MobiDB-lite"/>
    </source>
</evidence>
<dbReference type="Proteomes" id="UP000728185">
    <property type="component" value="Unassembled WGS sequence"/>
</dbReference>
<dbReference type="EMBL" id="LUCM01007527">
    <property type="protein sequence ID" value="KAA0189781.1"/>
    <property type="molecule type" value="Genomic_DNA"/>
</dbReference>
<protein>
    <recommendedName>
        <fullName evidence="5">C2H2-type domain-containing protein</fullName>
    </recommendedName>
</protein>
<comment type="caution">
    <text evidence="6">The sequence shown here is derived from an EMBL/GenBank/DDBJ whole genome shotgun (WGS) entry which is preliminary data.</text>
</comment>
<keyword evidence="2" id="KW-0539">Nucleus</keyword>
<feature type="compositionally biased region" description="Low complexity" evidence="4">
    <location>
        <begin position="343"/>
        <end position="364"/>
    </location>
</feature>
<dbReference type="PANTHER" id="PTHR16516:SF4">
    <property type="entry name" value="C2H2-TYPE DOMAIN-CONTAINING PROTEIN"/>
    <property type="match status" value="1"/>
</dbReference>
<evidence type="ECO:0000256" key="2">
    <source>
        <dbReference type="ARBA" id="ARBA00023242"/>
    </source>
</evidence>
<dbReference type="InterPro" id="IPR052296">
    <property type="entry name" value="TR-Histone_Methyltrans"/>
</dbReference>
<evidence type="ECO:0000313" key="7">
    <source>
        <dbReference type="Proteomes" id="UP000728185"/>
    </source>
</evidence>
<dbReference type="GO" id="GO:0008270">
    <property type="term" value="F:zinc ion binding"/>
    <property type="evidence" value="ECO:0007669"/>
    <property type="project" value="UniProtKB-KW"/>
</dbReference>
<evidence type="ECO:0000313" key="6">
    <source>
        <dbReference type="EMBL" id="KAA0189781.1"/>
    </source>
</evidence>
<dbReference type="AlphaFoldDB" id="A0A8E0RPK1"/>
<gene>
    <name evidence="6" type="ORF">FBUS_07367</name>
</gene>
<dbReference type="GO" id="GO:0005634">
    <property type="term" value="C:nucleus"/>
    <property type="evidence" value="ECO:0007669"/>
    <property type="project" value="UniProtKB-SubCell"/>
</dbReference>
<reference evidence="6" key="1">
    <citation type="submission" date="2019-05" db="EMBL/GenBank/DDBJ databases">
        <title>Annotation for the trematode Fasciolopsis buski.</title>
        <authorList>
            <person name="Choi Y.-J."/>
        </authorList>
    </citation>
    <scope>NUCLEOTIDE SEQUENCE</scope>
    <source>
        <strain evidence="6">HT</strain>
        <tissue evidence="6">Whole worm</tissue>
    </source>
</reference>
<dbReference type="PROSITE" id="PS50157">
    <property type="entry name" value="ZINC_FINGER_C2H2_2"/>
    <property type="match status" value="2"/>
</dbReference>
<feature type="compositionally biased region" description="Low complexity" evidence="4">
    <location>
        <begin position="215"/>
        <end position="229"/>
    </location>
</feature>
<dbReference type="InterPro" id="IPR013087">
    <property type="entry name" value="Znf_C2H2_type"/>
</dbReference>
<evidence type="ECO:0000259" key="5">
    <source>
        <dbReference type="PROSITE" id="PS50157"/>
    </source>
</evidence>
<proteinExistence type="predicted"/>
<feature type="region of interest" description="Disordered" evidence="4">
    <location>
        <begin position="336"/>
        <end position="376"/>
    </location>
</feature>
<feature type="domain" description="C2H2-type" evidence="5">
    <location>
        <begin position="403"/>
        <end position="426"/>
    </location>
</feature>
<dbReference type="SMART" id="SM00355">
    <property type="entry name" value="ZnF_C2H2"/>
    <property type="match status" value="2"/>
</dbReference>
<keyword evidence="7" id="KW-1185">Reference proteome</keyword>
<evidence type="ECO:0000256" key="3">
    <source>
        <dbReference type="PROSITE-ProRule" id="PRU00042"/>
    </source>
</evidence>
<dbReference type="PANTHER" id="PTHR16516">
    <property type="entry name" value="AGAP007109-PA"/>
    <property type="match status" value="1"/>
</dbReference>
<dbReference type="InterPro" id="IPR036236">
    <property type="entry name" value="Znf_C2H2_sf"/>
</dbReference>
<comment type="subcellular location">
    <subcellularLocation>
        <location evidence="1">Nucleus</location>
    </subcellularLocation>
</comment>